<organism evidence="1">
    <name type="scientific">marine sediment metagenome</name>
    <dbReference type="NCBI Taxonomy" id="412755"/>
    <lineage>
        <taxon>unclassified sequences</taxon>
        <taxon>metagenomes</taxon>
        <taxon>ecological metagenomes</taxon>
    </lineage>
</organism>
<comment type="caution">
    <text evidence="1">The sequence shown here is derived from an EMBL/GenBank/DDBJ whole genome shotgun (WGS) entry which is preliminary data.</text>
</comment>
<sequence>TNPDIFTFQLDRQGVIALLCIERAYAELEGKDVWIGIVVSYSNDSSILYF</sequence>
<proteinExistence type="predicted"/>
<reference evidence="1" key="1">
    <citation type="journal article" date="2014" name="Front. Microbiol.">
        <title>High frequency of phylogenetically diverse reductive dehalogenase-homologous genes in deep subseafloor sedimentary metagenomes.</title>
        <authorList>
            <person name="Kawai M."/>
            <person name="Futagami T."/>
            <person name="Toyoda A."/>
            <person name="Takaki Y."/>
            <person name="Nishi S."/>
            <person name="Hori S."/>
            <person name="Arai W."/>
            <person name="Tsubouchi T."/>
            <person name="Morono Y."/>
            <person name="Uchiyama I."/>
            <person name="Ito T."/>
            <person name="Fujiyama A."/>
            <person name="Inagaki F."/>
            <person name="Takami H."/>
        </authorList>
    </citation>
    <scope>NUCLEOTIDE SEQUENCE</scope>
    <source>
        <strain evidence="1">Expedition CK06-06</strain>
    </source>
</reference>
<evidence type="ECO:0000313" key="1">
    <source>
        <dbReference type="EMBL" id="GAI23940.1"/>
    </source>
</evidence>
<dbReference type="AlphaFoldDB" id="X1NAU6"/>
<accession>X1NAU6</accession>
<protein>
    <submittedName>
        <fullName evidence="1">Uncharacterized protein</fullName>
    </submittedName>
</protein>
<dbReference type="EMBL" id="BARV01014847">
    <property type="protein sequence ID" value="GAI23940.1"/>
    <property type="molecule type" value="Genomic_DNA"/>
</dbReference>
<name>X1NAU6_9ZZZZ</name>
<feature type="non-terminal residue" evidence="1">
    <location>
        <position position="1"/>
    </location>
</feature>
<gene>
    <name evidence="1" type="ORF">S06H3_25767</name>
</gene>